<dbReference type="GO" id="GO:0016042">
    <property type="term" value="P:lipid catabolic process"/>
    <property type="evidence" value="ECO:0007669"/>
    <property type="project" value="UniProtKB-UniRule"/>
</dbReference>
<gene>
    <name evidence="4" type="ORF">AMSG_08452</name>
</gene>
<feature type="active site" description="Proton acceptor" evidence="2">
    <location>
        <position position="251"/>
    </location>
</feature>
<dbReference type="Gene3D" id="3.40.1090.10">
    <property type="entry name" value="Cytosolic phospholipase A2 catalytic domain"/>
    <property type="match status" value="1"/>
</dbReference>
<dbReference type="PANTHER" id="PTHR24138">
    <property type="entry name" value="INTRACELLLAR PHOSPHOLIPASE A FAMILY"/>
    <property type="match status" value="1"/>
</dbReference>
<evidence type="ECO:0000256" key="2">
    <source>
        <dbReference type="PROSITE-ProRule" id="PRU01161"/>
    </source>
</evidence>
<feature type="domain" description="PNPLA" evidence="3">
    <location>
        <begin position="73"/>
        <end position="264"/>
    </location>
</feature>
<evidence type="ECO:0000313" key="5">
    <source>
        <dbReference type="Proteomes" id="UP000054408"/>
    </source>
</evidence>
<dbReference type="SUPFAM" id="SSF52151">
    <property type="entry name" value="FabD/lysophospholipase-like"/>
    <property type="match status" value="1"/>
</dbReference>
<keyword evidence="2" id="KW-0442">Lipid degradation</keyword>
<evidence type="ECO:0000313" key="4">
    <source>
        <dbReference type="EMBL" id="KNC52589.1"/>
    </source>
</evidence>
<sequence>MPSLVAVVAVGTASVVAGVVGFWAAMSPPAPSLEDPPMEPELAPSSRLAVQDREGAWAGEGEARMDDVPYRILSLDGGGVRGVYTAVLLHRLVEACPELLDAVDMIAGTSTGGLLACMLAAGYSPAQCRDIYLKECPYIFSSSLLRRLSPFNAKYGSQPKKAIMEKYLGDTTLGELYKYVVVTAFKLDGKPAPGGLPTFFPPGNWRPALFSNLPLGDRGKVPPDNHVRAVDVAMRTSAAPTYFPMASGYADGAIVTNNPALMAVSKAFSTFDAAQPENCRVLSIGSGTILYSLDVDAYPDLGYVGFGPSLFDVLFESKSLATEINARLLLQNSYHRLDPVLPYRIALDDVTAMDDLVTLAEAVDLSETIEWIRDNWL</sequence>
<dbReference type="PROSITE" id="PS51635">
    <property type="entry name" value="PNPLA"/>
    <property type="match status" value="1"/>
</dbReference>
<dbReference type="InterPro" id="IPR016035">
    <property type="entry name" value="Acyl_Trfase/lysoPLipase"/>
</dbReference>
<feature type="short sequence motif" description="GXSXG" evidence="2">
    <location>
        <begin position="108"/>
        <end position="112"/>
    </location>
</feature>
<dbReference type="AlphaFoldDB" id="A0A0L0DJL4"/>
<dbReference type="eggNOG" id="KOG0513">
    <property type="taxonomic scope" value="Eukaryota"/>
</dbReference>
<dbReference type="STRING" id="461836.A0A0L0DJL4"/>
<reference evidence="4 5" key="1">
    <citation type="submission" date="2010-05" db="EMBL/GenBank/DDBJ databases">
        <title>The Genome Sequence of Thecamonas trahens ATCC 50062.</title>
        <authorList>
            <consortium name="The Broad Institute Genome Sequencing Platform"/>
            <person name="Russ C."/>
            <person name="Cuomo C."/>
            <person name="Shea T."/>
            <person name="Young S.K."/>
            <person name="Zeng Q."/>
            <person name="Koehrsen M."/>
            <person name="Haas B."/>
            <person name="Borodovsky M."/>
            <person name="Guigo R."/>
            <person name="Alvarado L."/>
            <person name="Berlin A."/>
            <person name="Bochicchio J."/>
            <person name="Borenstein D."/>
            <person name="Chapman S."/>
            <person name="Chen Z."/>
            <person name="Freedman E."/>
            <person name="Gellesch M."/>
            <person name="Goldberg J."/>
            <person name="Griggs A."/>
            <person name="Gujja S."/>
            <person name="Heilman E."/>
            <person name="Heiman D."/>
            <person name="Hepburn T."/>
            <person name="Howarth C."/>
            <person name="Jen D."/>
            <person name="Larson L."/>
            <person name="Mehta T."/>
            <person name="Park D."/>
            <person name="Pearson M."/>
            <person name="Roberts A."/>
            <person name="Saif S."/>
            <person name="Shenoy N."/>
            <person name="Sisk P."/>
            <person name="Stolte C."/>
            <person name="Sykes S."/>
            <person name="Thomson T."/>
            <person name="Walk T."/>
            <person name="White J."/>
            <person name="Yandava C."/>
            <person name="Burger G."/>
            <person name="Gray M.W."/>
            <person name="Holland P.W.H."/>
            <person name="King N."/>
            <person name="Lang F.B.F."/>
            <person name="Roger A.J."/>
            <person name="Ruiz-Trillo I."/>
            <person name="Lander E."/>
            <person name="Nusbaum C."/>
        </authorList>
    </citation>
    <scope>NUCLEOTIDE SEQUENCE [LARGE SCALE GENOMIC DNA]</scope>
    <source>
        <strain evidence="4 5">ATCC 50062</strain>
    </source>
</reference>
<dbReference type="Pfam" id="PF01734">
    <property type="entry name" value="Patatin"/>
    <property type="match status" value="1"/>
</dbReference>
<keyword evidence="2" id="KW-0378">Hydrolase</keyword>
<evidence type="ECO:0000259" key="3">
    <source>
        <dbReference type="PROSITE" id="PS51635"/>
    </source>
</evidence>
<evidence type="ECO:0000256" key="1">
    <source>
        <dbReference type="ARBA" id="ARBA00023098"/>
    </source>
</evidence>
<accession>A0A0L0DJL4</accession>
<feature type="short sequence motif" description="DGA/G" evidence="2">
    <location>
        <begin position="251"/>
        <end position="253"/>
    </location>
</feature>
<dbReference type="GO" id="GO:0016787">
    <property type="term" value="F:hydrolase activity"/>
    <property type="evidence" value="ECO:0007669"/>
    <property type="project" value="UniProtKB-UniRule"/>
</dbReference>
<dbReference type="OrthoDB" id="1658288at2759"/>
<dbReference type="PANTHER" id="PTHR24138:SF10">
    <property type="entry name" value="PHOSPHOLIPASE A2"/>
    <property type="match status" value="1"/>
</dbReference>
<organism evidence="4 5">
    <name type="scientific">Thecamonas trahens ATCC 50062</name>
    <dbReference type="NCBI Taxonomy" id="461836"/>
    <lineage>
        <taxon>Eukaryota</taxon>
        <taxon>Apusozoa</taxon>
        <taxon>Apusomonadida</taxon>
        <taxon>Apusomonadidae</taxon>
        <taxon>Thecamonas</taxon>
    </lineage>
</organism>
<keyword evidence="5" id="KW-1185">Reference proteome</keyword>
<dbReference type="Proteomes" id="UP000054408">
    <property type="component" value="Unassembled WGS sequence"/>
</dbReference>
<keyword evidence="1 2" id="KW-0443">Lipid metabolism</keyword>
<dbReference type="EMBL" id="GL349474">
    <property type="protein sequence ID" value="KNC52589.1"/>
    <property type="molecule type" value="Genomic_DNA"/>
</dbReference>
<protein>
    <submittedName>
        <fullName evidence="4">Latex allergen Hevea brasiliensis</fullName>
    </submittedName>
</protein>
<proteinExistence type="predicted"/>
<name>A0A0L0DJL4_THETB</name>
<dbReference type="OMA" id="VINDQWI"/>
<dbReference type="GeneID" id="25567143"/>
<dbReference type="InterPro" id="IPR002641">
    <property type="entry name" value="PNPLA_dom"/>
</dbReference>
<dbReference type="RefSeq" id="XP_013755148.1">
    <property type="nucleotide sequence ID" value="XM_013899694.1"/>
</dbReference>
<dbReference type="InterPro" id="IPR047156">
    <property type="entry name" value="Teg/CotR/CapV-like"/>
</dbReference>
<feature type="active site" description="Nucleophile" evidence="2">
    <location>
        <position position="110"/>
    </location>
</feature>
<feature type="short sequence motif" description="GXGXXG" evidence="2">
    <location>
        <begin position="77"/>
        <end position="82"/>
    </location>
</feature>